<feature type="domain" description="von Hippel-Lindau disease tumour suppressor beta" evidence="2">
    <location>
        <begin position="8"/>
        <end position="83"/>
    </location>
</feature>
<comment type="caution">
    <text evidence="3">The sequence shown here is derived from an EMBL/GenBank/DDBJ whole genome shotgun (WGS) entry which is preliminary data.</text>
</comment>
<evidence type="ECO:0000313" key="4">
    <source>
        <dbReference type="Proteomes" id="UP001458880"/>
    </source>
</evidence>
<dbReference type="InterPro" id="IPR037140">
    <property type="entry name" value="VHL_beta_dom_sf"/>
</dbReference>
<dbReference type="CDD" id="cd05468">
    <property type="entry name" value="pVHL"/>
    <property type="match status" value="1"/>
</dbReference>
<dbReference type="Proteomes" id="UP001458880">
    <property type="component" value="Unassembled WGS sequence"/>
</dbReference>
<dbReference type="InterPro" id="IPR024053">
    <property type="entry name" value="VHL_beta_dom"/>
</dbReference>
<keyword evidence="4" id="KW-1185">Reference proteome</keyword>
<sequence>MEEENVELRSRRSFDKVYVKFVNLTNRVVEVVWVNYSGLFERYTLLRRKQHIDINTYKTHPWVALDVRTKDRMHIDNNYVYQPIPWKEYCENNGKIYPIIPPERRIIVRITLPVYSLRYWTLLQVRDLLKGPEDIDRLDVPQSLLSDLKKVFALKDKVSIITNRP</sequence>
<dbReference type="Gene3D" id="1.10.750.10">
    <property type="entry name" value="von Hippel-Lindau disease tumour suppressor, alpha domain"/>
    <property type="match status" value="1"/>
</dbReference>
<dbReference type="EMBL" id="JASPKY010000364">
    <property type="protein sequence ID" value="KAK9703715.1"/>
    <property type="molecule type" value="Genomic_DNA"/>
</dbReference>
<dbReference type="InterPro" id="IPR022772">
    <property type="entry name" value="VHL_tumour_suppress_b/a_dom"/>
</dbReference>
<reference evidence="3 4" key="1">
    <citation type="journal article" date="2024" name="BMC Genomics">
        <title>De novo assembly and annotation of Popillia japonica's genome with initial clues to its potential as an invasive pest.</title>
        <authorList>
            <person name="Cucini C."/>
            <person name="Boschi S."/>
            <person name="Funari R."/>
            <person name="Cardaioli E."/>
            <person name="Iannotti N."/>
            <person name="Marturano G."/>
            <person name="Paoli F."/>
            <person name="Bruttini M."/>
            <person name="Carapelli A."/>
            <person name="Frati F."/>
            <person name="Nardi F."/>
        </authorList>
    </citation>
    <scope>NUCLEOTIDE SEQUENCE [LARGE SCALE GENOMIC DNA]</scope>
    <source>
        <strain evidence="3">DMR45628</strain>
    </source>
</reference>
<dbReference type="InterPro" id="IPR037139">
    <property type="entry name" value="VHL_alpha_dom_sf"/>
</dbReference>
<accession>A0AAW1JIG3</accession>
<dbReference type="InterPro" id="IPR036208">
    <property type="entry name" value="VHL_sf"/>
</dbReference>
<evidence type="ECO:0000259" key="2">
    <source>
        <dbReference type="Pfam" id="PF01847"/>
    </source>
</evidence>
<dbReference type="SUPFAM" id="SSF49468">
    <property type="entry name" value="VHL"/>
    <property type="match status" value="1"/>
</dbReference>
<organism evidence="3 4">
    <name type="scientific">Popillia japonica</name>
    <name type="common">Japanese beetle</name>
    <dbReference type="NCBI Taxonomy" id="7064"/>
    <lineage>
        <taxon>Eukaryota</taxon>
        <taxon>Metazoa</taxon>
        <taxon>Ecdysozoa</taxon>
        <taxon>Arthropoda</taxon>
        <taxon>Hexapoda</taxon>
        <taxon>Insecta</taxon>
        <taxon>Pterygota</taxon>
        <taxon>Neoptera</taxon>
        <taxon>Endopterygota</taxon>
        <taxon>Coleoptera</taxon>
        <taxon>Polyphaga</taxon>
        <taxon>Scarabaeiformia</taxon>
        <taxon>Scarabaeidae</taxon>
        <taxon>Rutelinae</taxon>
        <taxon>Popillia</taxon>
    </lineage>
</organism>
<evidence type="ECO:0000313" key="3">
    <source>
        <dbReference type="EMBL" id="KAK9703715.1"/>
    </source>
</evidence>
<proteinExistence type="inferred from homology"/>
<gene>
    <name evidence="3" type="ORF">QE152_g29162</name>
</gene>
<dbReference type="Gene3D" id="2.60.40.780">
    <property type="entry name" value="von Hippel-Lindau disease tumour suppressor, beta domain"/>
    <property type="match status" value="1"/>
</dbReference>
<dbReference type="FunFam" id="2.60.40.780:FF:000001">
    <property type="entry name" value="von Hippel-Lindau disease tumor suppressor"/>
    <property type="match status" value="1"/>
</dbReference>
<comment type="similarity">
    <text evidence="1">Belongs to the VHL family.</text>
</comment>
<dbReference type="Pfam" id="PF01847">
    <property type="entry name" value="VHL"/>
    <property type="match status" value="1"/>
</dbReference>
<name>A0AAW1JIG3_POPJA</name>
<evidence type="ECO:0000256" key="1">
    <source>
        <dbReference type="ARBA" id="ARBA00010057"/>
    </source>
</evidence>
<dbReference type="AlphaFoldDB" id="A0AAW1JIG3"/>
<protein>
    <submittedName>
        <fullName evidence="3">VHL beta domain</fullName>
    </submittedName>
</protein>